<evidence type="ECO:0000313" key="11">
    <source>
        <dbReference type="Proteomes" id="UP000308489"/>
    </source>
</evidence>
<protein>
    <recommendedName>
        <fullName evidence="2">histidine kinase</fullName>
        <ecNumber evidence="2">2.7.13.3</ecNumber>
    </recommendedName>
</protein>
<evidence type="ECO:0000256" key="8">
    <source>
        <dbReference type="ARBA" id="ARBA00023012"/>
    </source>
</evidence>
<reference evidence="10 11" key="1">
    <citation type="submission" date="2019-05" db="EMBL/GenBank/DDBJ databases">
        <authorList>
            <consortium name="Pathogen Informatics"/>
        </authorList>
    </citation>
    <scope>NUCLEOTIDE SEQUENCE [LARGE SCALE GENOMIC DNA]</scope>
    <source>
        <strain evidence="10 11">NCTC503</strain>
    </source>
</reference>
<dbReference type="Pfam" id="PF07568">
    <property type="entry name" value="HisKA_2"/>
    <property type="match status" value="1"/>
</dbReference>
<accession>A0A4U9R2D3</accession>
<evidence type="ECO:0000256" key="3">
    <source>
        <dbReference type="ARBA" id="ARBA00022553"/>
    </source>
</evidence>
<keyword evidence="7" id="KW-0067">ATP-binding</keyword>
<proteinExistence type="predicted"/>
<gene>
    <name evidence="10" type="primary">pdtaS</name>
    <name evidence="10" type="ORF">NCTC503_00597</name>
</gene>
<dbReference type="InterPro" id="IPR005467">
    <property type="entry name" value="His_kinase_dom"/>
</dbReference>
<evidence type="ECO:0000313" key="10">
    <source>
        <dbReference type="EMBL" id="VTQ84688.1"/>
    </source>
</evidence>
<evidence type="ECO:0000256" key="2">
    <source>
        <dbReference type="ARBA" id="ARBA00012438"/>
    </source>
</evidence>
<dbReference type="InterPro" id="IPR011495">
    <property type="entry name" value="Sig_transdc_His_kin_sub2_dim/P"/>
</dbReference>
<dbReference type="SMART" id="SM00387">
    <property type="entry name" value="HATPase_c"/>
    <property type="match status" value="1"/>
</dbReference>
<keyword evidence="11" id="KW-1185">Reference proteome</keyword>
<dbReference type="EMBL" id="LR590481">
    <property type="protein sequence ID" value="VTQ84688.1"/>
    <property type="molecule type" value="Genomic_DNA"/>
</dbReference>
<keyword evidence="8" id="KW-0902">Two-component regulatory system</keyword>
<keyword evidence="3" id="KW-0597">Phosphoprotein</keyword>
<dbReference type="PROSITE" id="PS50109">
    <property type="entry name" value="HIS_KIN"/>
    <property type="match status" value="1"/>
</dbReference>
<dbReference type="Gene3D" id="3.30.565.10">
    <property type="entry name" value="Histidine kinase-like ATPase, C-terminal domain"/>
    <property type="match status" value="1"/>
</dbReference>
<dbReference type="Pfam" id="PF02518">
    <property type="entry name" value="HATPase_c"/>
    <property type="match status" value="1"/>
</dbReference>
<dbReference type="PANTHER" id="PTHR41523">
    <property type="entry name" value="TWO-COMPONENT SYSTEM SENSOR PROTEIN"/>
    <property type="match status" value="1"/>
</dbReference>
<evidence type="ECO:0000256" key="7">
    <source>
        <dbReference type="ARBA" id="ARBA00022840"/>
    </source>
</evidence>
<evidence type="ECO:0000256" key="1">
    <source>
        <dbReference type="ARBA" id="ARBA00000085"/>
    </source>
</evidence>
<dbReference type="EC" id="2.7.13.3" evidence="2"/>
<sequence length="474" mass="53726">MNDIKSLCKMYTHLDDSDINIIENISEMLQFIADLVKADVFIDCPSGDKAIVVAEAKPSYCKSIYKNSVVGEFAIIDDEPAVIRTLQVGMPTKDLKGVTQEKIQVKQTVEPIKNKSGKTIGVLIIEKDETEIVENNRRIEILSETNEKLTNILAEKRSFSLKRDNNNDKNITYHIDDSVIIFDENGVVRFKNPVASALYKNLGYKEDLLGMDFSNVSLNKYSFDEIINDKKADSFEVEINNMVLQVKYIVQTSKVLNLVMVVKDITDVKQKEKELILKSVVIKEIHHRVKNNLQTIASLLRLQLRRIDNEEFKSALTESMNRILSIATTHEILAQQGIDELNIKEVIQKLKVNMVRCYNIEKAKIEIKITGDDFQIDSDKSTSIALIINEIIQNSLDHAFIGRESGKIEIKIHRGNTYSTIFVIDDGIGFDINKQKKNSLGLNIVKSLVHDKLGGELNIFSNEEGTKVVFDFVN</sequence>
<name>A0A4U9R2D3_HATHI</name>
<evidence type="ECO:0000256" key="6">
    <source>
        <dbReference type="ARBA" id="ARBA00022777"/>
    </source>
</evidence>
<dbReference type="RefSeq" id="WP_138209365.1">
    <property type="nucleotide sequence ID" value="NZ_CBCRUQ010000001.1"/>
</dbReference>
<dbReference type="InterPro" id="IPR022066">
    <property type="entry name" value="PdtaS_GAF"/>
</dbReference>
<keyword evidence="6 10" id="KW-0418">Kinase</keyword>
<dbReference type="AlphaFoldDB" id="A0A4U9R2D3"/>
<dbReference type="InterPro" id="IPR036890">
    <property type="entry name" value="HATPase_C_sf"/>
</dbReference>
<evidence type="ECO:0000256" key="5">
    <source>
        <dbReference type="ARBA" id="ARBA00022741"/>
    </source>
</evidence>
<comment type="catalytic activity">
    <reaction evidence="1">
        <text>ATP + protein L-histidine = ADP + protein N-phospho-L-histidine.</text>
        <dbReference type="EC" id="2.7.13.3"/>
    </reaction>
</comment>
<keyword evidence="4 10" id="KW-0808">Transferase</keyword>
<dbReference type="KEGG" id="hhw:NCTC503_00597"/>
<organism evidence="10 11">
    <name type="scientific">Hathewaya histolytica</name>
    <name type="common">Clostridium histolyticum</name>
    <dbReference type="NCBI Taxonomy" id="1498"/>
    <lineage>
        <taxon>Bacteria</taxon>
        <taxon>Bacillati</taxon>
        <taxon>Bacillota</taxon>
        <taxon>Clostridia</taxon>
        <taxon>Eubacteriales</taxon>
        <taxon>Clostridiaceae</taxon>
        <taxon>Hathewaya</taxon>
    </lineage>
</organism>
<dbReference type="SUPFAM" id="SSF55874">
    <property type="entry name" value="ATPase domain of HSP90 chaperone/DNA topoisomerase II/histidine kinase"/>
    <property type="match status" value="1"/>
</dbReference>
<dbReference type="OrthoDB" id="9767435at2"/>
<evidence type="ECO:0000256" key="4">
    <source>
        <dbReference type="ARBA" id="ARBA00022679"/>
    </source>
</evidence>
<keyword evidence="5" id="KW-0547">Nucleotide-binding</keyword>
<dbReference type="GO" id="GO:0000160">
    <property type="term" value="P:phosphorelay signal transduction system"/>
    <property type="evidence" value="ECO:0007669"/>
    <property type="project" value="UniProtKB-KW"/>
</dbReference>
<evidence type="ECO:0000259" key="9">
    <source>
        <dbReference type="PROSITE" id="PS50109"/>
    </source>
</evidence>
<dbReference type="InterPro" id="IPR038424">
    <property type="entry name" value="H_kinase_PdtaS_GAF_sf"/>
</dbReference>
<dbReference type="Proteomes" id="UP000308489">
    <property type="component" value="Chromosome 1"/>
</dbReference>
<dbReference type="InterPro" id="IPR003594">
    <property type="entry name" value="HATPase_dom"/>
</dbReference>
<dbReference type="GO" id="GO:0005524">
    <property type="term" value="F:ATP binding"/>
    <property type="evidence" value="ECO:0007669"/>
    <property type="project" value="UniProtKB-KW"/>
</dbReference>
<dbReference type="PANTHER" id="PTHR41523:SF8">
    <property type="entry name" value="ETHYLENE RESPONSE SENSOR PROTEIN"/>
    <property type="match status" value="1"/>
</dbReference>
<dbReference type="Gene3D" id="3.30.450.280">
    <property type="entry name" value="GAF domain"/>
    <property type="match status" value="1"/>
</dbReference>
<dbReference type="Pfam" id="PF12282">
    <property type="entry name" value="GAF_PdtaS"/>
    <property type="match status" value="1"/>
</dbReference>
<dbReference type="GO" id="GO:0004673">
    <property type="term" value="F:protein histidine kinase activity"/>
    <property type="evidence" value="ECO:0007669"/>
    <property type="project" value="UniProtKB-EC"/>
</dbReference>
<feature type="domain" description="Histidine kinase" evidence="9">
    <location>
        <begin position="284"/>
        <end position="474"/>
    </location>
</feature>
<dbReference type="Gene3D" id="3.30.450.20">
    <property type="entry name" value="PAS domain"/>
    <property type="match status" value="1"/>
</dbReference>